<sequence length="227" mass="25784">MKRDNIVRSFSKTNILMNFDPKSIIIFAIAILYAITIHEFFHAWTANKLGDPTAKMQGRLTLNPIAHLDPIGTICFVIAHFGWGKPVPVNPNYFKHPRRDDVIVSAAGPISNFVSAFFFGLIFQTSYKFVGDTSYFINNLRNLLLMVIQINLILAIFNFIPLHPLDGSHILKGFLPRHMLPGYENICRYSPFILLGVILLGSFAHIPILSYIIWPPTIFFFKIFSGL</sequence>
<dbReference type="InterPro" id="IPR052348">
    <property type="entry name" value="Metallopeptidase_M50B"/>
</dbReference>
<accession>A0A0F9PNP3</accession>
<gene>
    <name evidence="15" type="ORF">LCGC14_0804110</name>
</gene>
<organism evidence="15">
    <name type="scientific">marine sediment metagenome</name>
    <dbReference type="NCBI Taxonomy" id="412755"/>
    <lineage>
        <taxon>unclassified sequences</taxon>
        <taxon>metagenomes</taxon>
        <taxon>ecological metagenomes</taxon>
    </lineage>
</organism>
<evidence type="ECO:0000256" key="5">
    <source>
        <dbReference type="ARBA" id="ARBA00022670"/>
    </source>
</evidence>
<proteinExistence type="inferred from homology"/>
<comment type="cofactor">
    <cofactor evidence="1">
        <name>Zn(2+)</name>
        <dbReference type="ChEBI" id="CHEBI:29105"/>
    </cofactor>
</comment>
<dbReference type="InterPro" id="IPR008915">
    <property type="entry name" value="Peptidase_M50"/>
</dbReference>
<evidence type="ECO:0000313" key="15">
    <source>
        <dbReference type="EMBL" id="KKN33400.1"/>
    </source>
</evidence>
<evidence type="ECO:0000256" key="2">
    <source>
        <dbReference type="ARBA" id="ARBA00004651"/>
    </source>
</evidence>
<protein>
    <recommendedName>
        <fullName evidence="14">Peptidase M50 domain-containing protein</fullName>
    </recommendedName>
</protein>
<reference evidence="15" key="1">
    <citation type="journal article" date="2015" name="Nature">
        <title>Complex archaea that bridge the gap between prokaryotes and eukaryotes.</title>
        <authorList>
            <person name="Spang A."/>
            <person name="Saw J.H."/>
            <person name="Jorgensen S.L."/>
            <person name="Zaremba-Niedzwiedzka K."/>
            <person name="Martijn J."/>
            <person name="Lind A.E."/>
            <person name="van Eijk R."/>
            <person name="Schleper C."/>
            <person name="Guy L."/>
            <person name="Ettema T.J."/>
        </authorList>
    </citation>
    <scope>NUCLEOTIDE SEQUENCE</scope>
</reference>
<evidence type="ECO:0000256" key="8">
    <source>
        <dbReference type="ARBA" id="ARBA00022801"/>
    </source>
</evidence>
<comment type="similarity">
    <text evidence="3">Belongs to the peptidase M50B family.</text>
</comment>
<dbReference type="InterPro" id="IPR044537">
    <property type="entry name" value="Rip2-like"/>
</dbReference>
<dbReference type="Pfam" id="PF02163">
    <property type="entry name" value="Peptidase_M50"/>
    <property type="match status" value="1"/>
</dbReference>
<dbReference type="PANTHER" id="PTHR35864:SF1">
    <property type="entry name" value="ZINC METALLOPROTEASE YWHC-RELATED"/>
    <property type="match status" value="1"/>
</dbReference>
<keyword evidence="11" id="KW-0482">Metalloprotease</keyword>
<dbReference type="GO" id="GO:0006508">
    <property type="term" value="P:proteolysis"/>
    <property type="evidence" value="ECO:0007669"/>
    <property type="project" value="UniProtKB-KW"/>
</dbReference>
<evidence type="ECO:0000256" key="3">
    <source>
        <dbReference type="ARBA" id="ARBA00007931"/>
    </source>
</evidence>
<dbReference type="GO" id="GO:0008237">
    <property type="term" value="F:metallopeptidase activity"/>
    <property type="evidence" value="ECO:0007669"/>
    <property type="project" value="UniProtKB-KW"/>
</dbReference>
<evidence type="ECO:0000256" key="9">
    <source>
        <dbReference type="ARBA" id="ARBA00022833"/>
    </source>
</evidence>
<name>A0A0F9PNP3_9ZZZZ</name>
<feature type="transmembrane region" description="Helical" evidence="13">
    <location>
        <begin position="143"/>
        <end position="162"/>
    </location>
</feature>
<keyword evidence="7" id="KW-0479">Metal-binding</keyword>
<dbReference type="AlphaFoldDB" id="A0A0F9PNP3"/>
<dbReference type="PANTHER" id="PTHR35864">
    <property type="entry name" value="ZINC METALLOPROTEASE MJ0611-RELATED"/>
    <property type="match status" value="1"/>
</dbReference>
<keyword evidence="12 13" id="KW-0472">Membrane</keyword>
<evidence type="ECO:0000256" key="4">
    <source>
        <dbReference type="ARBA" id="ARBA00022475"/>
    </source>
</evidence>
<evidence type="ECO:0000256" key="10">
    <source>
        <dbReference type="ARBA" id="ARBA00022989"/>
    </source>
</evidence>
<evidence type="ECO:0000256" key="7">
    <source>
        <dbReference type="ARBA" id="ARBA00022723"/>
    </source>
</evidence>
<evidence type="ECO:0000256" key="1">
    <source>
        <dbReference type="ARBA" id="ARBA00001947"/>
    </source>
</evidence>
<keyword evidence="4" id="KW-1003">Cell membrane</keyword>
<feature type="transmembrane region" description="Helical" evidence="13">
    <location>
        <begin position="24"/>
        <end position="44"/>
    </location>
</feature>
<keyword evidence="8" id="KW-0378">Hydrolase</keyword>
<evidence type="ECO:0000256" key="13">
    <source>
        <dbReference type="SAM" id="Phobius"/>
    </source>
</evidence>
<feature type="domain" description="Peptidase M50" evidence="14">
    <location>
        <begin position="27"/>
        <end position="192"/>
    </location>
</feature>
<comment type="subcellular location">
    <subcellularLocation>
        <location evidence="2">Cell membrane</location>
        <topology evidence="2">Multi-pass membrane protein</topology>
    </subcellularLocation>
</comment>
<keyword evidence="9" id="KW-0862">Zinc</keyword>
<keyword evidence="6 13" id="KW-0812">Transmembrane</keyword>
<comment type="caution">
    <text evidence="15">The sequence shown here is derived from an EMBL/GenBank/DDBJ whole genome shotgun (WGS) entry which is preliminary data.</text>
</comment>
<keyword evidence="10 13" id="KW-1133">Transmembrane helix</keyword>
<dbReference type="EMBL" id="LAZR01002181">
    <property type="protein sequence ID" value="KKN33400.1"/>
    <property type="molecule type" value="Genomic_DNA"/>
</dbReference>
<feature type="transmembrane region" description="Helical" evidence="13">
    <location>
        <begin position="65"/>
        <end position="83"/>
    </location>
</feature>
<feature type="transmembrane region" description="Helical" evidence="13">
    <location>
        <begin position="189"/>
        <end position="214"/>
    </location>
</feature>
<dbReference type="GO" id="GO:0005886">
    <property type="term" value="C:plasma membrane"/>
    <property type="evidence" value="ECO:0007669"/>
    <property type="project" value="UniProtKB-SubCell"/>
</dbReference>
<evidence type="ECO:0000259" key="14">
    <source>
        <dbReference type="Pfam" id="PF02163"/>
    </source>
</evidence>
<evidence type="ECO:0000256" key="12">
    <source>
        <dbReference type="ARBA" id="ARBA00023136"/>
    </source>
</evidence>
<evidence type="ECO:0000256" key="6">
    <source>
        <dbReference type="ARBA" id="ARBA00022692"/>
    </source>
</evidence>
<feature type="transmembrane region" description="Helical" evidence="13">
    <location>
        <begin position="103"/>
        <end position="123"/>
    </location>
</feature>
<dbReference type="CDD" id="cd06158">
    <property type="entry name" value="S2P-M50_like_1"/>
    <property type="match status" value="1"/>
</dbReference>
<dbReference type="GO" id="GO:0046872">
    <property type="term" value="F:metal ion binding"/>
    <property type="evidence" value="ECO:0007669"/>
    <property type="project" value="UniProtKB-KW"/>
</dbReference>
<keyword evidence="5" id="KW-0645">Protease</keyword>
<evidence type="ECO:0000256" key="11">
    <source>
        <dbReference type="ARBA" id="ARBA00023049"/>
    </source>
</evidence>